<dbReference type="RefSeq" id="WP_309862106.1">
    <property type="nucleotide sequence ID" value="NZ_JAVDQG010000001.1"/>
</dbReference>
<dbReference type="InterPro" id="IPR037238">
    <property type="entry name" value="YbiA-like_sf"/>
</dbReference>
<comment type="caution">
    <text evidence="4">The sequence shown here is derived from an EMBL/GenBank/DDBJ whole genome shotgun (WGS) entry which is preliminary data.</text>
</comment>
<gene>
    <name evidence="4" type="ORF">JOE21_000615</name>
</gene>
<sequence>MSFTFFWRSDSPFSQWYRSSFVVNGVTYNCAEQVMMHQKAVLFGDEIIADKILQSDSPAEQKRLGRRVKGFQADVWDQHRKSIVYEGNYAKFTQNPKLKQALLETAGTLLVEASPVDRIWGVGLAADDPRIQDPQQWRGSNDLGEILTRLREALIEESHGASESAVAMDID</sequence>
<keyword evidence="5" id="KW-1185">Reference proteome</keyword>
<dbReference type="Proteomes" id="UP001185012">
    <property type="component" value="Unassembled WGS sequence"/>
</dbReference>
<dbReference type="SUPFAM" id="SSF143990">
    <property type="entry name" value="YbiA-like"/>
    <property type="match status" value="1"/>
</dbReference>
<evidence type="ECO:0000313" key="4">
    <source>
        <dbReference type="EMBL" id="MDR6224627.1"/>
    </source>
</evidence>
<dbReference type="Gene3D" id="1.10.357.40">
    <property type="entry name" value="YbiA-like"/>
    <property type="match status" value="1"/>
</dbReference>
<evidence type="ECO:0000256" key="1">
    <source>
        <dbReference type="ARBA" id="ARBA00000022"/>
    </source>
</evidence>
<dbReference type="InterPro" id="IPR012816">
    <property type="entry name" value="NADAR"/>
</dbReference>
<name>A0ABU1IIN2_9BACL</name>
<comment type="catalytic activity">
    <reaction evidence="2">
        <text>2,5-diamino-6-hydroxy-4-(5-phosphoribosylamino)-pyrimidine + H2O = 2,5,6-triamino-4-hydroxypyrimidine + D-ribose 5-phosphate</text>
        <dbReference type="Rhea" id="RHEA:23436"/>
        <dbReference type="ChEBI" id="CHEBI:15377"/>
        <dbReference type="ChEBI" id="CHEBI:58614"/>
        <dbReference type="ChEBI" id="CHEBI:78346"/>
        <dbReference type="ChEBI" id="CHEBI:137796"/>
    </reaction>
</comment>
<comment type="catalytic activity">
    <reaction evidence="1">
        <text>5-amino-6-(5-phospho-D-ribosylamino)uracil + H2O = 5,6-diaminouracil + D-ribose 5-phosphate</text>
        <dbReference type="Rhea" id="RHEA:55020"/>
        <dbReference type="ChEBI" id="CHEBI:15377"/>
        <dbReference type="ChEBI" id="CHEBI:46252"/>
        <dbReference type="ChEBI" id="CHEBI:58453"/>
        <dbReference type="ChEBI" id="CHEBI:78346"/>
    </reaction>
</comment>
<evidence type="ECO:0000259" key="3">
    <source>
        <dbReference type="Pfam" id="PF08719"/>
    </source>
</evidence>
<dbReference type="EMBL" id="JAVDQG010000001">
    <property type="protein sequence ID" value="MDR6224627.1"/>
    <property type="molecule type" value="Genomic_DNA"/>
</dbReference>
<dbReference type="Pfam" id="PF08719">
    <property type="entry name" value="NADAR"/>
    <property type="match status" value="1"/>
</dbReference>
<protein>
    <submittedName>
        <fullName evidence="4">RibA/ribD-fused uncharacterized protein</fullName>
    </submittedName>
</protein>
<organism evidence="4 5">
    <name type="scientific">Desmospora profundinema</name>
    <dbReference type="NCBI Taxonomy" id="1571184"/>
    <lineage>
        <taxon>Bacteria</taxon>
        <taxon>Bacillati</taxon>
        <taxon>Bacillota</taxon>
        <taxon>Bacilli</taxon>
        <taxon>Bacillales</taxon>
        <taxon>Thermoactinomycetaceae</taxon>
        <taxon>Desmospora</taxon>
    </lineage>
</organism>
<feature type="domain" description="NADAR" evidence="3">
    <location>
        <begin position="5"/>
        <end position="154"/>
    </location>
</feature>
<dbReference type="NCBIfam" id="TIGR02464">
    <property type="entry name" value="ribofla_fusion"/>
    <property type="match status" value="1"/>
</dbReference>
<evidence type="ECO:0000256" key="2">
    <source>
        <dbReference type="ARBA" id="ARBA00000751"/>
    </source>
</evidence>
<reference evidence="4 5" key="1">
    <citation type="submission" date="2023-07" db="EMBL/GenBank/DDBJ databases">
        <title>Genomic Encyclopedia of Type Strains, Phase IV (KMG-IV): sequencing the most valuable type-strain genomes for metagenomic binning, comparative biology and taxonomic classification.</title>
        <authorList>
            <person name="Goeker M."/>
        </authorList>
    </citation>
    <scope>NUCLEOTIDE SEQUENCE [LARGE SCALE GENOMIC DNA]</scope>
    <source>
        <strain evidence="4 5">DSM 45903</strain>
    </source>
</reference>
<evidence type="ECO:0000313" key="5">
    <source>
        <dbReference type="Proteomes" id="UP001185012"/>
    </source>
</evidence>
<accession>A0ABU1IIN2</accession>
<dbReference type="CDD" id="cd15457">
    <property type="entry name" value="NADAR"/>
    <property type="match status" value="1"/>
</dbReference>
<proteinExistence type="predicted"/>